<keyword evidence="10 11" id="KW-0472">Membrane</keyword>
<keyword evidence="3 11" id="KW-0633">Potassium transport</keyword>
<keyword evidence="13" id="KW-1185">Reference proteome</keyword>
<gene>
    <name evidence="11 12" type="primary">kdpC</name>
    <name evidence="12" type="ORF">GS660_00280</name>
</gene>
<name>A0A6L8VCW3_9RHOB</name>
<evidence type="ECO:0000256" key="7">
    <source>
        <dbReference type="ARBA" id="ARBA00022958"/>
    </source>
</evidence>
<dbReference type="NCBIfam" id="NF001454">
    <property type="entry name" value="PRK00315.1"/>
    <property type="match status" value="1"/>
</dbReference>
<comment type="subunit">
    <text evidence="11">The system is composed of three essential subunits: KdpA, KdpB and KdpC.</text>
</comment>
<evidence type="ECO:0000256" key="2">
    <source>
        <dbReference type="ARBA" id="ARBA00022475"/>
    </source>
</evidence>
<dbReference type="NCBIfam" id="TIGR00681">
    <property type="entry name" value="kdpC"/>
    <property type="match status" value="1"/>
</dbReference>
<evidence type="ECO:0000256" key="9">
    <source>
        <dbReference type="ARBA" id="ARBA00023065"/>
    </source>
</evidence>
<dbReference type="OrthoDB" id="9788285at2"/>
<dbReference type="GO" id="GO:0005886">
    <property type="term" value="C:plasma membrane"/>
    <property type="evidence" value="ECO:0007669"/>
    <property type="project" value="UniProtKB-SubCell"/>
</dbReference>
<comment type="subcellular location">
    <subcellularLocation>
        <location evidence="11">Cell membrane</location>
        <topology evidence="11">Single-pass membrane protein</topology>
    </subcellularLocation>
</comment>
<accession>A0A6L8VCW3</accession>
<dbReference type="GO" id="GO:0005524">
    <property type="term" value="F:ATP binding"/>
    <property type="evidence" value="ECO:0007669"/>
    <property type="project" value="UniProtKB-UniRule"/>
</dbReference>
<dbReference type="AlphaFoldDB" id="A0A6L8VCW3"/>
<dbReference type="GO" id="GO:0008556">
    <property type="term" value="F:P-type potassium transmembrane transporter activity"/>
    <property type="evidence" value="ECO:0007669"/>
    <property type="project" value="InterPro"/>
</dbReference>
<keyword evidence="2 11" id="KW-1003">Cell membrane</keyword>
<dbReference type="Pfam" id="PF02669">
    <property type="entry name" value="KdpC"/>
    <property type="match status" value="1"/>
</dbReference>
<evidence type="ECO:0000256" key="11">
    <source>
        <dbReference type="HAMAP-Rule" id="MF_00276"/>
    </source>
</evidence>
<reference evidence="12 13" key="1">
    <citation type="submission" date="2020-01" db="EMBL/GenBank/DDBJ databases">
        <title>Frigidibacter albus SP32T (=CGMCC 1.13995T).</title>
        <authorList>
            <person name="Liao X."/>
        </authorList>
    </citation>
    <scope>NUCLEOTIDE SEQUENCE [LARGE SCALE GENOMIC DNA]</scope>
    <source>
        <strain evidence="12 13">SP32</strain>
    </source>
</reference>
<dbReference type="EMBL" id="WWNR01000001">
    <property type="protein sequence ID" value="MZQ87531.1"/>
    <property type="molecule type" value="Genomic_DNA"/>
</dbReference>
<dbReference type="HAMAP" id="MF_00276">
    <property type="entry name" value="KdpC"/>
    <property type="match status" value="1"/>
</dbReference>
<proteinExistence type="inferred from homology"/>
<evidence type="ECO:0000256" key="8">
    <source>
        <dbReference type="ARBA" id="ARBA00022989"/>
    </source>
</evidence>
<keyword evidence="4 11" id="KW-0812">Transmembrane</keyword>
<keyword evidence="9 11" id="KW-0406">Ion transport</keyword>
<comment type="similarity">
    <text evidence="11">Belongs to the KdpC family.</text>
</comment>
<evidence type="ECO:0000256" key="5">
    <source>
        <dbReference type="ARBA" id="ARBA00022741"/>
    </source>
</evidence>
<evidence type="ECO:0000256" key="6">
    <source>
        <dbReference type="ARBA" id="ARBA00022840"/>
    </source>
</evidence>
<evidence type="ECO:0000256" key="4">
    <source>
        <dbReference type="ARBA" id="ARBA00022692"/>
    </source>
</evidence>
<comment type="function">
    <text evidence="11">Part of the high-affinity ATP-driven potassium transport (or Kdp) system, which catalyzes the hydrolysis of ATP coupled with the electrogenic transport of potassium into the cytoplasm. This subunit acts as a catalytic chaperone that increases the ATP-binding affinity of the ATP-hydrolyzing subunit KdpB by the formation of a transient KdpB/KdpC/ATP ternary complex.</text>
</comment>
<evidence type="ECO:0000313" key="13">
    <source>
        <dbReference type="Proteomes" id="UP000477083"/>
    </source>
</evidence>
<organism evidence="12 13">
    <name type="scientific">Frigidibacter albus</name>
    <dbReference type="NCBI Taxonomy" id="1465486"/>
    <lineage>
        <taxon>Bacteria</taxon>
        <taxon>Pseudomonadati</taxon>
        <taxon>Pseudomonadota</taxon>
        <taxon>Alphaproteobacteria</taxon>
        <taxon>Rhodobacterales</taxon>
        <taxon>Paracoccaceae</taxon>
        <taxon>Frigidibacter</taxon>
    </lineage>
</organism>
<sequence>MLTHLRPAITLMLGFTLLTGLAYPLAMTGLAQTLFPAAADGSLITQGDRVIGSGLVAQPFAEAAYLHPRPSASDWNAAGTGASNLGPTSALLVATVAERRAAWEAENGAAAAIDAVTASGSGLDPHVSPQTALAQADRIAAARGADPAAVRALIAGRVEGRALWLYGEPRVNVLQANLALDEGFPMPMPRTDDTAAE</sequence>
<protein>
    <recommendedName>
        <fullName evidence="11">Potassium-transporting ATPase KdpC subunit</fullName>
    </recommendedName>
    <alternativeName>
        <fullName evidence="11">ATP phosphohydrolase [potassium-transporting] C chain</fullName>
    </alternativeName>
    <alternativeName>
        <fullName evidence="11">Potassium-binding and translocating subunit C</fullName>
    </alternativeName>
    <alternativeName>
        <fullName evidence="11">Potassium-translocating ATPase C chain</fullName>
    </alternativeName>
</protein>
<dbReference type="Proteomes" id="UP000477083">
    <property type="component" value="Unassembled WGS sequence"/>
</dbReference>
<comment type="caution">
    <text evidence="12">The sequence shown here is derived from an EMBL/GenBank/DDBJ whole genome shotgun (WGS) entry which is preliminary data.</text>
</comment>
<dbReference type="PIRSF" id="PIRSF001296">
    <property type="entry name" value="K_ATPase_KdpC"/>
    <property type="match status" value="1"/>
</dbReference>
<evidence type="ECO:0000313" key="12">
    <source>
        <dbReference type="EMBL" id="MZQ87531.1"/>
    </source>
</evidence>
<keyword evidence="8 11" id="KW-1133">Transmembrane helix</keyword>
<dbReference type="InterPro" id="IPR003820">
    <property type="entry name" value="KdpC"/>
</dbReference>
<keyword evidence="1 11" id="KW-0813">Transport</keyword>
<keyword evidence="7 11" id="KW-0630">Potassium</keyword>
<dbReference type="PANTHER" id="PTHR30042">
    <property type="entry name" value="POTASSIUM-TRANSPORTING ATPASE C CHAIN"/>
    <property type="match status" value="1"/>
</dbReference>
<dbReference type="PANTHER" id="PTHR30042:SF2">
    <property type="entry name" value="POTASSIUM-TRANSPORTING ATPASE KDPC SUBUNIT"/>
    <property type="match status" value="1"/>
</dbReference>
<evidence type="ECO:0000256" key="1">
    <source>
        <dbReference type="ARBA" id="ARBA00022448"/>
    </source>
</evidence>
<keyword evidence="5 11" id="KW-0547">Nucleotide-binding</keyword>
<keyword evidence="6 11" id="KW-0067">ATP-binding</keyword>
<evidence type="ECO:0000256" key="10">
    <source>
        <dbReference type="ARBA" id="ARBA00023136"/>
    </source>
</evidence>
<dbReference type="RefSeq" id="WP_161342249.1">
    <property type="nucleotide sequence ID" value="NZ_BMGW01000001.1"/>
</dbReference>
<evidence type="ECO:0000256" key="3">
    <source>
        <dbReference type="ARBA" id="ARBA00022538"/>
    </source>
</evidence>